<feature type="non-terminal residue" evidence="1">
    <location>
        <position position="93"/>
    </location>
</feature>
<name>A0A9N9EPJ4_9GLOM</name>
<organism evidence="1 2">
    <name type="scientific">Racocetra fulgida</name>
    <dbReference type="NCBI Taxonomy" id="60492"/>
    <lineage>
        <taxon>Eukaryota</taxon>
        <taxon>Fungi</taxon>
        <taxon>Fungi incertae sedis</taxon>
        <taxon>Mucoromycota</taxon>
        <taxon>Glomeromycotina</taxon>
        <taxon>Glomeromycetes</taxon>
        <taxon>Diversisporales</taxon>
        <taxon>Gigasporaceae</taxon>
        <taxon>Racocetra</taxon>
    </lineage>
</organism>
<dbReference type="AlphaFoldDB" id="A0A9N9EPJ4"/>
<dbReference type="Proteomes" id="UP000789396">
    <property type="component" value="Unassembled WGS sequence"/>
</dbReference>
<evidence type="ECO:0000313" key="1">
    <source>
        <dbReference type="EMBL" id="CAG8687707.1"/>
    </source>
</evidence>
<reference evidence="1" key="1">
    <citation type="submission" date="2021-06" db="EMBL/GenBank/DDBJ databases">
        <authorList>
            <person name="Kallberg Y."/>
            <person name="Tangrot J."/>
            <person name="Rosling A."/>
        </authorList>
    </citation>
    <scope>NUCLEOTIDE SEQUENCE</scope>
    <source>
        <strain evidence="1">IN212</strain>
    </source>
</reference>
<keyword evidence="2" id="KW-1185">Reference proteome</keyword>
<comment type="caution">
    <text evidence="1">The sequence shown here is derived from an EMBL/GenBank/DDBJ whole genome shotgun (WGS) entry which is preliminary data.</text>
</comment>
<accession>A0A9N9EPJ4</accession>
<proteinExistence type="predicted"/>
<protein>
    <submittedName>
        <fullName evidence="1">8281_t:CDS:1</fullName>
    </submittedName>
</protein>
<sequence length="93" mass="11079">IYKEEKRRRKELERQIEEINEASFQNISRLQEVPVDNTGLNNQEALVNNIENLDEVQVNYTESLVNSDEDELNYFKLPSEDEYDFLNCSDEFD</sequence>
<gene>
    <name evidence="1" type="ORF">RFULGI_LOCUS9853</name>
</gene>
<dbReference type="EMBL" id="CAJVPZ010018410">
    <property type="protein sequence ID" value="CAG8687707.1"/>
    <property type="molecule type" value="Genomic_DNA"/>
</dbReference>
<evidence type="ECO:0000313" key="2">
    <source>
        <dbReference type="Proteomes" id="UP000789396"/>
    </source>
</evidence>